<dbReference type="GO" id="GO:0004452">
    <property type="term" value="F:isopentenyl-diphosphate delta-isomerase activity"/>
    <property type="evidence" value="ECO:0007669"/>
    <property type="project" value="UniProtKB-UniRule"/>
</dbReference>
<dbReference type="RefSeq" id="WP_099910102.1">
    <property type="nucleotide sequence ID" value="NZ_AWWI01000047.1"/>
</dbReference>
<comment type="similarity">
    <text evidence="2 10">Belongs to the IPP isomerase type 1 family.</text>
</comment>
<comment type="cofactor">
    <cofactor evidence="10">
        <name>Mg(2+)</name>
        <dbReference type="ChEBI" id="CHEBI:18420"/>
    </cofactor>
    <text evidence="10">Binds 1 Mg(2+) ion per subunit. The magnesium ion binds only when substrate is bound.</text>
</comment>
<feature type="binding site" evidence="10">
    <location>
        <position position="108"/>
    </location>
    <ligand>
        <name>Mn(2+)</name>
        <dbReference type="ChEBI" id="CHEBI:29035"/>
    </ligand>
</feature>
<dbReference type="OrthoDB" id="9809458at2"/>
<feature type="active site" evidence="10 11">
    <location>
        <position position="110"/>
    </location>
</feature>
<dbReference type="Gene3D" id="3.90.79.10">
    <property type="entry name" value="Nucleoside Triphosphate Pyrophosphohydrolase"/>
    <property type="match status" value="1"/>
</dbReference>
<feature type="binding site" evidence="10">
    <location>
        <position position="28"/>
    </location>
    <ligand>
        <name>Mn(2+)</name>
        <dbReference type="ChEBI" id="CHEBI:29035"/>
    </ligand>
</feature>
<evidence type="ECO:0000256" key="5">
    <source>
        <dbReference type="ARBA" id="ARBA00022723"/>
    </source>
</evidence>
<dbReference type="GO" id="GO:0050992">
    <property type="term" value="P:dimethylallyl diphosphate biosynthetic process"/>
    <property type="evidence" value="ECO:0007669"/>
    <property type="project" value="UniProtKB-UniRule"/>
</dbReference>
<keyword evidence="7 10" id="KW-0464">Manganese</keyword>
<dbReference type="EC" id="5.3.3.2" evidence="3 10"/>
<evidence type="ECO:0000313" key="13">
    <source>
        <dbReference type="EMBL" id="PIL21121.1"/>
    </source>
</evidence>
<dbReference type="InterPro" id="IPR000086">
    <property type="entry name" value="NUDIX_hydrolase_dom"/>
</dbReference>
<dbReference type="CDD" id="cd02885">
    <property type="entry name" value="NUDIX_IPP_Isomerase"/>
    <property type="match status" value="1"/>
</dbReference>
<evidence type="ECO:0000313" key="14">
    <source>
        <dbReference type="Proteomes" id="UP000231259"/>
    </source>
</evidence>
<evidence type="ECO:0000256" key="6">
    <source>
        <dbReference type="ARBA" id="ARBA00022842"/>
    </source>
</evidence>
<name>A0A2G8RI95_9RHOB</name>
<evidence type="ECO:0000256" key="2">
    <source>
        <dbReference type="ARBA" id="ARBA00007579"/>
    </source>
</evidence>
<keyword evidence="6 10" id="KW-0460">Magnesium</keyword>
<evidence type="ECO:0000256" key="1">
    <source>
        <dbReference type="ARBA" id="ARBA00004826"/>
    </source>
</evidence>
<feature type="domain" description="Nudix hydrolase" evidence="12">
    <location>
        <begin position="26"/>
        <end position="160"/>
    </location>
</feature>
<dbReference type="InterPro" id="IPR015797">
    <property type="entry name" value="NUDIX_hydrolase-like_dom_sf"/>
</dbReference>
<evidence type="ECO:0000259" key="12">
    <source>
        <dbReference type="PROSITE" id="PS51462"/>
    </source>
</evidence>
<dbReference type="NCBIfam" id="NF002995">
    <property type="entry name" value="PRK03759.1"/>
    <property type="match status" value="1"/>
</dbReference>
<dbReference type="EMBL" id="AWWI01000047">
    <property type="protein sequence ID" value="PIL21121.1"/>
    <property type="molecule type" value="Genomic_DNA"/>
</dbReference>
<evidence type="ECO:0000256" key="4">
    <source>
        <dbReference type="ARBA" id="ARBA00022490"/>
    </source>
</evidence>
<dbReference type="SUPFAM" id="SSF55811">
    <property type="entry name" value="Nudix"/>
    <property type="match status" value="1"/>
</dbReference>
<dbReference type="GO" id="GO:0046872">
    <property type="term" value="F:metal ion binding"/>
    <property type="evidence" value="ECO:0007669"/>
    <property type="project" value="UniProtKB-KW"/>
</dbReference>
<organism evidence="13 14">
    <name type="scientific">Puniceibacterium antarcticum</name>
    <dbReference type="NCBI Taxonomy" id="1206336"/>
    <lineage>
        <taxon>Bacteria</taxon>
        <taxon>Pseudomonadati</taxon>
        <taxon>Pseudomonadota</taxon>
        <taxon>Alphaproteobacteria</taxon>
        <taxon>Rhodobacterales</taxon>
        <taxon>Paracoccaceae</taxon>
        <taxon>Puniceibacterium</taxon>
    </lineage>
</organism>
<evidence type="ECO:0000256" key="9">
    <source>
        <dbReference type="ARBA" id="ARBA00023235"/>
    </source>
</evidence>
<dbReference type="UniPathway" id="UPA00059">
    <property type="reaction ID" value="UER00104"/>
</dbReference>
<keyword evidence="14" id="KW-1185">Reference proteome</keyword>
<comment type="function">
    <text evidence="10">Catalyzes the 1,3-allylic rearrangement of the homoallylic substrate isopentenyl (IPP) to its highly electrophilic allylic isomer, dimethylallyl diphosphate (DMAPP).</text>
</comment>
<dbReference type="NCBIfam" id="TIGR02150">
    <property type="entry name" value="IPP_isom_1"/>
    <property type="match status" value="1"/>
</dbReference>
<comment type="cofactor">
    <cofactor evidence="10">
        <name>Mn(2+)</name>
        <dbReference type="ChEBI" id="CHEBI:29035"/>
    </cofactor>
    <text evidence="10">Binds 1 Mn(2+) ion per subunit.</text>
</comment>
<dbReference type="GO" id="GO:0005737">
    <property type="term" value="C:cytoplasm"/>
    <property type="evidence" value="ECO:0007669"/>
    <property type="project" value="UniProtKB-SubCell"/>
</dbReference>
<accession>A0A2G8RI95</accession>
<evidence type="ECO:0000256" key="11">
    <source>
        <dbReference type="PIRSR" id="PIRSR018427-1"/>
    </source>
</evidence>
<keyword evidence="9 10" id="KW-0413">Isomerase</keyword>
<feature type="binding site" evidence="10">
    <location>
        <position position="110"/>
    </location>
    <ligand>
        <name>Mn(2+)</name>
        <dbReference type="ChEBI" id="CHEBI:29035"/>
    </ligand>
</feature>
<comment type="pathway">
    <text evidence="1 10">Isoprenoid biosynthesis; dimethylallyl diphosphate biosynthesis; dimethylallyl diphosphate from isopentenyl diphosphate: step 1/1.</text>
</comment>
<reference evidence="13 14" key="1">
    <citation type="submission" date="2013-09" db="EMBL/GenBank/DDBJ databases">
        <title>Genome sequencing of Phaeobacter antarcticus sp. nov. SM1211.</title>
        <authorList>
            <person name="Zhang X.-Y."/>
            <person name="Liu C."/>
            <person name="Chen X.-L."/>
            <person name="Xie B.-B."/>
            <person name="Qin Q.-L."/>
            <person name="Rong J.-C."/>
            <person name="Zhang Y.-Z."/>
        </authorList>
    </citation>
    <scope>NUCLEOTIDE SEQUENCE [LARGE SCALE GENOMIC DNA]</scope>
    <source>
        <strain evidence="13 14">SM1211</strain>
    </source>
</reference>
<feature type="binding site" evidence="10">
    <location>
        <position position="64"/>
    </location>
    <ligand>
        <name>Mn(2+)</name>
        <dbReference type="ChEBI" id="CHEBI:29035"/>
    </ligand>
</feature>
<dbReference type="GO" id="GO:0009240">
    <property type="term" value="P:isopentenyl diphosphate biosynthetic process"/>
    <property type="evidence" value="ECO:0007669"/>
    <property type="project" value="TreeGrafter"/>
</dbReference>
<feature type="binding site" evidence="10">
    <location>
        <position position="82"/>
    </location>
    <ligand>
        <name>Mg(2+)</name>
        <dbReference type="ChEBI" id="CHEBI:18420"/>
    </ligand>
</feature>
<keyword evidence="8 10" id="KW-0414">Isoprene biosynthesis</keyword>
<dbReference type="PANTHER" id="PTHR10885:SF0">
    <property type="entry name" value="ISOPENTENYL-DIPHOSPHATE DELTA-ISOMERASE"/>
    <property type="match status" value="1"/>
</dbReference>
<dbReference type="PROSITE" id="PS51462">
    <property type="entry name" value="NUDIX"/>
    <property type="match status" value="1"/>
</dbReference>
<comment type="catalytic activity">
    <reaction evidence="10">
        <text>isopentenyl diphosphate = dimethylallyl diphosphate</text>
        <dbReference type="Rhea" id="RHEA:23284"/>
        <dbReference type="ChEBI" id="CHEBI:57623"/>
        <dbReference type="ChEBI" id="CHEBI:128769"/>
        <dbReference type="EC" id="5.3.3.2"/>
    </reaction>
</comment>
<comment type="subcellular location">
    <subcellularLocation>
        <location evidence="10">Cytoplasm</location>
    </subcellularLocation>
</comment>
<proteinExistence type="inferred from homology"/>
<dbReference type="Proteomes" id="UP000231259">
    <property type="component" value="Unassembled WGS sequence"/>
</dbReference>
<evidence type="ECO:0000256" key="8">
    <source>
        <dbReference type="ARBA" id="ARBA00023229"/>
    </source>
</evidence>
<feature type="binding site" evidence="10">
    <location>
        <position position="22"/>
    </location>
    <ligand>
        <name>Mn(2+)</name>
        <dbReference type="ChEBI" id="CHEBI:29035"/>
    </ligand>
</feature>
<evidence type="ECO:0000256" key="10">
    <source>
        <dbReference type="HAMAP-Rule" id="MF_00202"/>
    </source>
</evidence>
<keyword evidence="4 10" id="KW-0963">Cytoplasm</keyword>
<dbReference type="AlphaFoldDB" id="A0A2G8RI95"/>
<dbReference type="InterPro" id="IPR056375">
    <property type="entry name" value="Idi_bact"/>
</dbReference>
<gene>
    <name evidence="10" type="primary">idi</name>
    <name evidence="13" type="ORF">P775_06125</name>
</gene>
<protein>
    <recommendedName>
        <fullName evidence="3 10">Isopentenyl-diphosphate Delta-isomerase</fullName>
        <shortName evidence="10">IPP isomerase</shortName>
        <ecNumber evidence="3 10">5.3.3.2</ecNumber>
    </recommendedName>
    <alternativeName>
        <fullName evidence="10">IPP:DMAPP isomerase</fullName>
    </alternativeName>
    <alternativeName>
        <fullName evidence="10">Isopentenyl pyrophosphate isomerase</fullName>
    </alternativeName>
</protein>
<dbReference type="HAMAP" id="MF_00202">
    <property type="entry name" value="Idi"/>
    <property type="match status" value="1"/>
</dbReference>
<dbReference type="Pfam" id="PF00293">
    <property type="entry name" value="NUDIX"/>
    <property type="match status" value="1"/>
</dbReference>
<comment type="caution">
    <text evidence="13">The sequence shown here is derived from an EMBL/GenBank/DDBJ whole genome shotgun (WGS) entry which is preliminary data.</text>
</comment>
<evidence type="ECO:0000256" key="7">
    <source>
        <dbReference type="ARBA" id="ARBA00023211"/>
    </source>
</evidence>
<keyword evidence="5 10" id="KW-0479">Metal-binding</keyword>
<evidence type="ECO:0000256" key="3">
    <source>
        <dbReference type="ARBA" id="ARBA00012057"/>
    </source>
</evidence>
<feature type="active site" evidence="10 11">
    <location>
        <position position="62"/>
    </location>
</feature>
<dbReference type="InterPro" id="IPR011876">
    <property type="entry name" value="IsopentenylPP_isomerase_typ1"/>
</dbReference>
<dbReference type="PIRSF" id="PIRSF018427">
    <property type="entry name" value="Isopntndiph_ism"/>
    <property type="match status" value="1"/>
</dbReference>
<sequence length="178" mass="20111">MTIQIPAWVNGTLVPVDKLEAHVKGLRHKAVSVFVTHGNTVLIQRRAMGKYHTPGLWANTCCTHPEWDESSLDCANRRLAQELGITGLSPDYRDRVEYRADVGSGLIEHEVVDIFLAEAPANLRLDPDPAEVMETRWLSYDALLRDVTANPARFTPWLRIYLDTYASRIFSPEMLAHS</sequence>
<dbReference type="PANTHER" id="PTHR10885">
    <property type="entry name" value="ISOPENTENYL-DIPHOSPHATE DELTA-ISOMERASE"/>
    <property type="match status" value="1"/>
</dbReference>